<reference evidence="5" key="1">
    <citation type="journal article" date="2011" name="Nat. Biotechnol.">
        <title>The genomic sequence of the Chinese hamster ovary (CHO)-K1 cell line.</title>
        <authorList>
            <person name="Xu X."/>
            <person name="Nagarajan H."/>
            <person name="Lewis N.E."/>
            <person name="Pan S."/>
            <person name="Cai Z."/>
            <person name="Liu X."/>
            <person name="Chen W."/>
            <person name="Xie M."/>
            <person name="Wang W."/>
            <person name="Hammond S."/>
            <person name="Andersen M.R."/>
            <person name="Neff N."/>
            <person name="Passarelli B."/>
            <person name="Koh W."/>
            <person name="Fan H.C."/>
            <person name="Wang J."/>
            <person name="Gui Y."/>
            <person name="Lee K.H."/>
            <person name="Betenbaugh M.J."/>
            <person name="Quake S.R."/>
            <person name="Famili I."/>
            <person name="Palsson B.O."/>
            <person name="Wang J."/>
        </authorList>
    </citation>
    <scope>NUCLEOTIDE SEQUENCE [LARGE SCALE GENOMIC DNA]</scope>
    <source>
        <strain evidence="5">CHO K1 cell line</strain>
    </source>
</reference>
<dbReference type="InParanoid" id="G3IA81"/>
<feature type="compositionally biased region" description="Basic residues" evidence="2">
    <location>
        <begin position="92"/>
        <end position="101"/>
    </location>
</feature>
<dbReference type="PANTHER" id="PTHR11505">
    <property type="entry name" value="L1 TRANSPOSABLE ELEMENT-RELATED"/>
    <property type="match status" value="1"/>
</dbReference>
<evidence type="ECO:0000256" key="1">
    <source>
        <dbReference type="ARBA" id="ARBA00061640"/>
    </source>
</evidence>
<dbReference type="Gene3D" id="1.20.5.390">
    <property type="entry name" value="L1 transposable element, trimerization domain"/>
    <property type="match status" value="1"/>
</dbReference>
<dbReference type="Pfam" id="PF02994">
    <property type="entry name" value="Transposase_22"/>
    <property type="match status" value="1"/>
</dbReference>
<dbReference type="STRING" id="10029.G3IA81"/>
<dbReference type="FunFam" id="3.30.70.1820:FF:000002">
    <property type="entry name" value="LINE-1 retrotransposable element ORF1 protein"/>
    <property type="match status" value="1"/>
</dbReference>
<dbReference type="InterPro" id="IPR004244">
    <property type="entry name" value="Transposase_22"/>
</dbReference>
<dbReference type="EMBL" id="JH001672">
    <property type="protein sequence ID" value="EGV99742.1"/>
    <property type="molecule type" value="Genomic_DNA"/>
</dbReference>
<feature type="region of interest" description="Disordered" evidence="2">
    <location>
        <begin position="78"/>
        <end position="101"/>
    </location>
</feature>
<evidence type="ECO:0000313" key="4">
    <source>
        <dbReference type="EMBL" id="EGV99742.1"/>
    </source>
</evidence>
<accession>G3IA81</accession>
<evidence type="ECO:0000313" key="5">
    <source>
        <dbReference type="Proteomes" id="UP000001075"/>
    </source>
</evidence>
<feature type="domain" description="L1 transposable element RRM" evidence="3">
    <location>
        <begin position="42"/>
        <end position="99"/>
    </location>
</feature>
<dbReference type="InterPro" id="IPR043636">
    <property type="entry name" value="L1_RRM_dom"/>
</dbReference>
<dbReference type="Gene3D" id="3.30.70.1820">
    <property type="entry name" value="L1 transposable element, RRM domain"/>
    <property type="match status" value="1"/>
</dbReference>
<proteinExistence type="inferred from homology"/>
<evidence type="ECO:0000256" key="2">
    <source>
        <dbReference type="SAM" id="MobiDB-lite"/>
    </source>
</evidence>
<sequence>MEKRISGVEDTIEEVDSSVKENIKSNKFLTQNICETWDPMKRPNLRIIGIEEVVQLKGTENIFNKIIEENFPNLKDMPTKVQEAYRTPNRMDKKKKSPHTM</sequence>
<dbReference type="AlphaFoldDB" id="G3IA81"/>
<name>G3IA81_CRIGR</name>
<evidence type="ECO:0000259" key="3">
    <source>
        <dbReference type="Pfam" id="PF02994"/>
    </source>
</evidence>
<protein>
    <submittedName>
        <fullName evidence="4">Putative transposase element L1Md-A101/L1Md-A102/L1Md-A2</fullName>
    </submittedName>
</protein>
<dbReference type="Proteomes" id="UP000001075">
    <property type="component" value="Unassembled WGS sequence"/>
</dbReference>
<gene>
    <name evidence="4" type="ORF">I79_020498</name>
</gene>
<organism evidence="4 5">
    <name type="scientific">Cricetulus griseus</name>
    <name type="common">Chinese hamster</name>
    <name type="synonym">Cricetulus barabensis griseus</name>
    <dbReference type="NCBI Taxonomy" id="10029"/>
    <lineage>
        <taxon>Eukaryota</taxon>
        <taxon>Metazoa</taxon>
        <taxon>Chordata</taxon>
        <taxon>Craniata</taxon>
        <taxon>Vertebrata</taxon>
        <taxon>Euteleostomi</taxon>
        <taxon>Mammalia</taxon>
        <taxon>Eutheria</taxon>
        <taxon>Euarchontoglires</taxon>
        <taxon>Glires</taxon>
        <taxon>Rodentia</taxon>
        <taxon>Myomorpha</taxon>
        <taxon>Muroidea</taxon>
        <taxon>Cricetidae</taxon>
        <taxon>Cricetinae</taxon>
        <taxon>Cricetulus</taxon>
    </lineage>
</organism>
<comment type="similarity">
    <text evidence="1">Belongs to the transposase 22 family.</text>
</comment>